<feature type="region of interest" description="Disordered" evidence="1">
    <location>
        <begin position="197"/>
        <end position="238"/>
    </location>
</feature>
<comment type="caution">
    <text evidence="2">The sequence shown here is derived from an EMBL/GenBank/DDBJ whole genome shotgun (WGS) entry which is preliminary data.</text>
</comment>
<keyword evidence="3" id="KW-1185">Reference proteome</keyword>
<organism evidence="2 3">
    <name type="scientific">Paramecium octaurelia</name>
    <dbReference type="NCBI Taxonomy" id="43137"/>
    <lineage>
        <taxon>Eukaryota</taxon>
        <taxon>Sar</taxon>
        <taxon>Alveolata</taxon>
        <taxon>Ciliophora</taxon>
        <taxon>Intramacronucleata</taxon>
        <taxon>Oligohymenophorea</taxon>
        <taxon>Peniculida</taxon>
        <taxon>Parameciidae</taxon>
        <taxon>Paramecium</taxon>
    </lineage>
</organism>
<dbReference type="OrthoDB" id="307643at2759"/>
<sequence length="280" mass="32549">MSFRNREKLRHTSGMMKDDFDLNDINDPDELGLEQKMDSLLTYSRYNFKREISYKKKHILNLITEQQSSSTKPTQPSQQQSLISNNISSLQDAIPQILFDKGDPINEPQYTESKLSKLNKEALSPSVPHRFTSKKRSQFSYYSNDSYNSNLELHLYQRQDSNHHLSETRKERSKLVSNTMNQYNQQYLLRQSRNKINNKSKRNNPQSSLLQLELSDKSRSQSSITTPKSILKNPSSLNSSRQSICSLQLGSQLNTQSPSRRHKVKFCLTKQQARRENIPC</sequence>
<dbReference type="OMA" id="SVPHRFT"/>
<evidence type="ECO:0000313" key="3">
    <source>
        <dbReference type="Proteomes" id="UP000683925"/>
    </source>
</evidence>
<dbReference type="AlphaFoldDB" id="A0A8S1UXS6"/>
<gene>
    <name evidence="2" type="ORF">POCTA_138.1.T0540142</name>
</gene>
<evidence type="ECO:0000313" key="2">
    <source>
        <dbReference type="EMBL" id="CAD8169820.1"/>
    </source>
</evidence>
<proteinExistence type="predicted"/>
<feature type="region of interest" description="Disordered" evidence="1">
    <location>
        <begin position="117"/>
        <end position="137"/>
    </location>
</feature>
<dbReference type="EMBL" id="CAJJDP010000054">
    <property type="protein sequence ID" value="CAD8169820.1"/>
    <property type="molecule type" value="Genomic_DNA"/>
</dbReference>
<name>A0A8S1UXS6_PAROT</name>
<protein>
    <submittedName>
        <fullName evidence="2">Uncharacterized protein</fullName>
    </submittedName>
</protein>
<accession>A0A8S1UXS6</accession>
<reference evidence="2" key="1">
    <citation type="submission" date="2021-01" db="EMBL/GenBank/DDBJ databases">
        <authorList>
            <consortium name="Genoscope - CEA"/>
            <person name="William W."/>
        </authorList>
    </citation>
    <scope>NUCLEOTIDE SEQUENCE</scope>
</reference>
<feature type="compositionally biased region" description="Polar residues" evidence="1">
    <location>
        <begin position="220"/>
        <end position="238"/>
    </location>
</feature>
<dbReference type="Proteomes" id="UP000683925">
    <property type="component" value="Unassembled WGS sequence"/>
</dbReference>
<evidence type="ECO:0000256" key="1">
    <source>
        <dbReference type="SAM" id="MobiDB-lite"/>
    </source>
</evidence>